<keyword evidence="5 7" id="KW-1133">Transmembrane helix</keyword>
<feature type="transmembrane region" description="Helical" evidence="7">
    <location>
        <begin position="152"/>
        <end position="178"/>
    </location>
</feature>
<feature type="transmembrane region" description="Helical" evidence="7">
    <location>
        <begin position="111"/>
        <end position="132"/>
    </location>
</feature>
<evidence type="ECO:0000256" key="6">
    <source>
        <dbReference type="ARBA" id="ARBA00023136"/>
    </source>
</evidence>
<feature type="transmembrane region" description="Helical" evidence="7">
    <location>
        <begin position="16"/>
        <end position="37"/>
    </location>
</feature>
<dbReference type="OrthoDB" id="9804439at2"/>
<reference evidence="10" key="1">
    <citation type="submission" date="2017-04" db="EMBL/GenBank/DDBJ databases">
        <title>Function of individual gut microbiota members based on whole genome sequencing of pure cultures obtained from chicken caecum.</title>
        <authorList>
            <person name="Medvecky M."/>
            <person name="Cejkova D."/>
            <person name="Polansky O."/>
            <person name="Karasova D."/>
            <person name="Kubasova T."/>
            <person name="Cizek A."/>
            <person name="Rychlik I."/>
        </authorList>
    </citation>
    <scope>NUCLEOTIDE SEQUENCE [LARGE SCALE GENOMIC DNA]</scope>
    <source>
        <strain evidence="10">An5</strain>
    </source>
</reference>
<evidence type="ECO:0000256" key="3">
    <source>
        <dbReference type="ARBA" id="ARBA00022475"/>
    </source>
</evidence>
<evidence type="ECO:0000256" key="2">
    <source>
        <dbReference type="ARBA" id="ARBA00022448"/>
    </source>
</evidence>
<protein>
    <submittedName>
        <fullName evidence="9">Sugar ABC transporter permease</fullName>
    </submittedName>
</protein>
<evidence type="ECO:0000256" key="1">
    <source>
        <dbReference type="ARBA" id="ARBA00004651"/>
    </source>
</evidence>
<evidence type="ECO:0000313" key="10">
    <source>
        <dbReference type="Proteomes" id="UP000195781"/>
    </source>
</evidence>
<feature type="transmembrane region" description="Helical" evidence="7">
    <location>
        <begin position="258"/>
        <end position="278"/>
    </location>
</feature>
<dbReference type="PANTHER" id="PTHR30193">
    <property type="entry name" value="ABC TRANSPORTER PERMEASE PROTEIN"/>
    <property type="match status" value="1"/>
</dbReference>
<gene>
    <name evidence="9" type="ORF">B5G02_03765</name>
</gene>
<evidence type="ECO:0000313" key="9">
    <source>
        <dbReference type="EMBL" id="OUN89099.1"/>
    </source>
</evidence>
<organism evidence="9 10">
    <name type="scientific">[Collinsella] massiliensis</name>
    <dbReference type="NCBI Taxonomy" id="1232426"/>
    <lineage>
        <taxon>Bacteria</taxon>
        <taxon>Bacillati</taxon>
        <taxon>Actinomycetota</taxon>
        <taxon>Coriobacteriia</taxon>
        <taxon>Coriobacteriales</taxon>
        <taxon>Coriobacteriaceae</taxon>
        <taxon>Enorma</taxon>
    </lineage>
</organism>
<dbReference type="SUPFAM" id="SSF161098">
    <property type="entry name" value="MetI-like"/>
    <property type="match status" value="1"/>
</dbReference>
<keyword evidence="4 7" id="KW-0812">Transmembrane</keyword>
<keyword evidence="2 7" id="KW-0813">Transport</keyword>
<evidence type="ECO:0000259" key="8">
    <source>
        <dbReference type="PROSITE" id="PS50928"/>
    </source>
</evidence>
<proteinExistence type="inferred from homology"/>
<evidence type="ECO:0000256" key="4">
    <source>
        <dbReference type="ARBA" id="ARBA00022692"/>
    </source>
</evidence>
<feature type="transmembrane region" description="Helical" evidence="7">
    <location>
        <begin position="199"/>
        <end position="219"/>
    </location>
</feature>
<keyword evidence="3" id="KW-1003">Cell membrane</keyword>
<comment type="similarity">
    <text evidence="7">Belongs to the binding-protein-dependent transport system permease family.</text>
</comment>
<dbReference type="InterPro" id="IPR035906">
    <property type="entry name" value="MetI-like_sf"/>
</dbReference>
<keyword evidence="6 7" id="KW-0472">Membrane</keyword>
<keyword evidence="10" id="KW-1185">Reference proteome</keyword>
<sequence>MATLAKGKVGTNRMRTFYAILIPVLILFVAFNTYPLITGFLYSFTDSKGYGAFNIVGLQNYADLFTDTRVLNSYLFTFKVAVISTILTNVFSLILAMALSSKIKFKSALRGLFFVPQILGALVVGYVFQFLFTWLIPALFNTDYTILGDPTWAWVAIVVVLVWQSCAQTTIIYITGLSSVPEDVYEAAALDGAKGWNKFRYITLPLIMPSITTNMVLVMKNMLMVFDQIIAMTSGGPSQSTESISFLIYNNGLSGGQFGFQCANAVIFFILIAAISVIQTRFLNSREEQL</sequence>
<comment type="subcellular location">
    <subcellularLocation>
        <location evidence="1 7">Cell membrane</location>
        <topology evidence="1 7">Multi-pass membrane protein</topology>
    </subcellularLocation>
</comment>
<evidence type="ECO:0000256" key="5">
    <source>
        <dbReference type="ARBA" id="ARBA00022989"/>
    </source>
</evidence>
<dbReference type="CDD" id="cd06261">
    <property type="entry name" value="TM_PBP2"/>
    <property type="match status" value="1"/>
</dbReference>
<feature type="transmembrane region" description="Helical" evidence="7">
    <location>
        <begin position="74"/>
        <end position="99"/>
    </location>
</feature>
<dbReference type="InterPro" id="IPR000515">
    <property type="entry name" value="MetI-like"/>
</dbReference>
<dbReference type="GO" id="GO:0005886">
    <property type="term" value="C:plasma membrane"/>
    <property type="evidence" value="ECO:0007669"/>
    <property type="project" value="UniProtKB-SubCell"/>
</dbReference>
<dbReference type="Proteomes" id="UP000195781">
    <property type="component" value="Unassembled WGS sequence"/>
</dbReference>
<name>A0A1Y3Y148_9ACTN</name>
<dbReference type="RefSeq" id="WP_094335244.1">
    <property type="nucleotide sequence ID" value="NZ_NFIE01000006.1"/>
</dbReference>
<comment type="caution">
    <text evidence="9">The sequence shown here is derived from an EMBL/GenBank/DDBJ whole genome shotgun (WGS) entry which is preliminary data.</text>
</comment>
<feature type="domain" description="ABC transmembrane type-1" evidence="8">
    <location>
        <begin position="74"/>
        <end position="279"/>
    </location>
</feature>
<accession>A0A1Y3Y148</accession>
<dbReference type="InterPro" id="IPR051393">
    <property type="entry name" value="ABC_transporter_permease"/>
</dbReference>
<dbReference type="AlphaFoldDB" id="A0A1Y3Y148"/>
<dbReference type="Gene3D" id="1.10.3720.10">
    <property type="entry name" value="MetI-like"/>
    <property type="match status" value="1"/>
</dbReference>
<dbReference type="EMBL" id="NFIE01000006">
    <property type="protein sequence ID" value="OUN89099.1"/>
    <property type="molecule type" value="Genomic_DNA"/>
</dbReference>
<dbReference type="PROSITE" id="PS50928">
    <property type="entry name" value="ABC_TM1"/>
    <property type="match status" value="1"/>
</dbReference>
<dbReference type="PANTHER" id="PTHR30193:SF37">
    <property type="entry name" value="INNER MEMBRANE ABC TRANSPORTER PERMEASE PROTEIN YCJO"/>
    <property type="match status" value="1"/>
</dbReference>
<dbReference type="GO" id="GO:0055085">
    <property type="term" value="P:transmembrane transport"/>
    <property type="evidence" value="ECO:0007669"/>
    <property type="project" value="InterPro"/>
</dbReference>
<dbReference type="Pfam" id="PF00528">
    <property type="entry name" value="BPD_transp_1"/>
    <property type="match status" value="1"/>
</dbReference>
<evidence type="ECO:0000256" key="7">
    <source>
        <dbReference type="RuleBase" id="RU363032"/>
    </source>
</evidence>